<dbReference type="PIRSF" id="PIRSF000124">
    <property type="entry name" value="UDPglc_GDPman_dh"/>
    <property type="match status" value="1"/>
</dbReference>
<dbReference type="GO" id="GO:0051287">
    <property type="term" value="F:NAD binding"/>
    <property type="evidence" value="ECO:0007669"/>
    <property type="project" value="InterPro"/>
</dbReference>
<dbReference type="PIRSF" id="PIRSF500134">
    <property type="entry name" value="UDPglc_DH_bac"/>
    <property type="match status" value="1"/>
</dbReference>
<dbReference type="InterPro" id="IPR017476">
    <property type="entry name" value="UDP-Glc/GDP-Man"/>
</dbReference>
<feature type="active site" description="Nucleophile" evidence="8">
    <location>
        <position position="258"/>
    </location>
</feature>
<keyword evidence="5 7" id="KW-0520">NAD</keyword>
<dbReference type="NCBIfam" id="TIGR03026">
    <property type="entry name" value="NDP-sugDHase"/>
    <property type="match status" value="1"/>
</dbReference>
<dbReference type="Proteomes" id="UP000559885">
    <property type="component" value="Unassembled WGS sequence"/>
</dbReference>
<feature type="binding site" evidence="10">
    <location>
        <position position="30"/>
    </location>
    <ligand>
        <name>NAD(+)</name>
        <dbReference type="ChEBI" id="CHEBI:57540"/>
    </ligand>
</feature>
<dbReference type="PANTHER" id="PTHR43750">
    <property type="entry name" value="UDP-GLUCOSE 6-DEHYDROGENASE TUAD"/>
    <property type="match status" value="1"/>
</dbReference>
<feature type="binding site" evidence="9">
    <location>
        <begin position="247"/>
        <end position="251"/>
    </location>
    <ligand>
        <name>substrate</name>
    </ligand>
</feature>
<evidence type="ECO:0000313" key="12">
    <source>
        <dbReference type="EMBL" id="MBC1520281.1"/>
    </source>
</evidence>
<dbReference type="RefSeq" id="WP_185371869.1">
    <property type="nucleotide sequence ID" value="NZ_JAARRM010000001.1"/>
</dbReference>
<dbReference type="AlphaFoldDB" id="A0A841ZNJ7"/>
<dbReference type="Pfam" id="PF00984">
    <property type="entry name" value="UDPG_MGDP_dh"/>
    <property type="match status" value="1"/>
</dbReference>
<dbReference type="InterPro" id="IPR028357">
    <property type="entry name" value="UDPglc_DH_bac"/>
</dbReference>
<evidence type="ECO:0000256" key="6">
    <source>
        <dbReference type="ARBA" id="ARBA00047473"/>
    </source>
</evidence>
<feature type="binding site" evidence="9">
    <location>
        <position position="202"/>
    </location>
    <ligand>
        <name>substrate</name>
    </ligand>
</feature>
<feature type="binding site" evidence="10">
    <location>
        <position position="121"/>
    </location>
    <ligand>
        <name>NAD(+)</name>
        <dbReference type="ChEBI" id="CHEBI:57540"/>
    </ligand>
</feature>
<dbReference type="InterPro" id="IPR001732">
    <property type="entry name" value="UDP-Glc/GDP-Man_DH_N"/>
</dbReference>
<evidence type="ECO:0000256" key="2">
    <source>
        <dbReference type="ARBA" id="ARBA00006601"/>
    </source>
</evidence>
<proteinExistence type="inferred from homology"/>
<feature type="binding site" evidence="9">
    <location>
        <position position="255"/>
    </location>
    <ligand>
        <name>substrate</name>
    </ligand>
</feature>
<organism evidence="12 13">
    <name type="scientific">Listeria aquatica</name>
    <dbReference type="NCBI Taxonomy" id="1494960"/>
    <lineage>
        <taxon>Bacteria</taxon>
        <taxon>Bacillati</taxon>
        <taxon>Bacillota</taxon>
        <taxon>Bacilli</taxon>
        <taxon>Bacillales</taxon>
        <taxon>Listeriaceae</taxon>
        <taxon>Listeria</taxon>
    </lineage>
</organism>
<dbReference type="InterPro" id="IPR014026">
    <property type="entry name" value="UDP-Glc/GDP-Man_DH_dimer"/>
</dbReference>
<feature type="binding site" evidence="10">
    <location>
        <position position="325"/>
    </location>
    <ligand>
        <name>NAD(+)</name>
        <dbReference type="ChEBI" id="CHEBI:57540"/>
    </ligand>
</feature>
<feature type="binding site" evidence="10">
    <location>
        <position position="153"/>
    </location>
    <ligand>
        <name>NAD(+)</name>
        <dbReference type="ChEBI" id="CHEBI:57540"/>
    </ligand>
</feature>
<evidence type="ECO:0000313" key="13">
    <source>
        <dbReference type="Proteomes" id="UP000559885"/>
    </source>
</evidence>
<dbReference type="Pfam" id="PF03721">
    <property type="entry name" value="UDPG_MGDP_dh_N"/>
    <property type="match status" value="1"/>
</dbReference>
<feature type="binding site" evidence="10">
    <location>
        <position position="35"/>
    </location>
    <ligand>
        <name>NAD(+)</name>
        <dbReference type="ChEBI" id="CHEBI:57540"/>
    </ligand>
</feature>
<evidence type="ECO:0000256" key="8">
    <source>
        <dbReference type="PIRSR" id="PIRSR500134-1"/>
    </source>
</evidence>
<dbReference type="GO" id="GO:0000271">
    <property type="term" value="P:polysaccharide biosynthetic process"/>
    <property type="evidence" value="ECO:0007669"/>
    <property type="project" value="InterPro"/>
</dbReference>
<dbReference type="GO" id="GO:0006065">
    <property type="term" value="P:UDP-glucuronate biosynthetic process"/>
    <property type="evidence" value="ECO:0007669"/>
    <property type="project" value="UniProtKB-UniPathway"/>
</dbReference>
<dbReference type="Pfam" id="PF03720">
    <property type="entry name" value="UDPG_MGDP_dh_C"/>
    <property type="match status" value="1"/>
</dbReference>
<reference evidence="12 13" key="1">
    <citation type="submission" date="2020-03" db="EMBL/GenBank/DDBJ databases">
        <title>Soil Listeria distribution.</title>
        <authorList>
            <person name="Liao J."/>
            <person name="Wiedmann M."/>
        </authorList>
    </citation>
    <scope>NUCLEOTIDE SEQUENCE [LARGE SCALE GENOMIC DNA]</scope>
    <source>
        <strain evidence="12 13">FSL L7-1507</strain>
    </source>
</reference>
<dbReference type="InterPro" id="IPR014027">
    <property type="entry name" value="UDP-Glc/GDP-Man_DH_C"/>
</dbReference>
<protein>
    <recommendedName>
        <fullName evidence="3 7">UDP-glucose 6-dehydrogenase</fullName>
        <ecNumber evidence="3 7">1.1.1.22</ecNumber>
    </recommendedName>
</protein>
<keyword evidence="4 7" id="KW-0560">Oxidoreductase</keyword>
<feature type="domain" description="UDP-glucose/GDP-mannose dehydrogenase C-terminal" evidence="11">
    <location>
        <begin position="311"/>
        <end position="413"/>
    </location>
</feature>
<comment type="caution">
    <text evidence="12">The sequence shown here is derived from an EMBL/GenBank/DDBJ whole genome shotgun (WGS) entry which is preliminary data.</text>
</comment>
<evidence type="ECO:0000256" key="10">
    <source>
        <dbReference type="PIRSR" id="PIRSR500134-3"/>
    </source>
</evidence>
<dbReference type="SUPFAM" id="SSF51735">
    <property type="entry name" value="NAD(P)-binding Rossmann-fold domains"/>
    <property type="match status" value="1"/>
</dbReference>
<accession>A0A841ZNJ7</accession>
<dbReference type="InterPro" id="IPR036291">
    <property type="entry name" value="NAD(P)-bd_dom_sf"/>
</dbReference>
<evidence type="ECO:0000256" key="7">
    <source>
        <dbReference type="PIRNR" id="PIRNR000124"/>
    </source>
</evidence>
<dbReference type="EMBL" id="JAARRM010000001">
    <property type="protein sequence ID" value="MBC1520281.1"/>
    <property type="molecule type" value="Genomic_DNA"/>
</dbReference>
<dbReference type="UniPathway" id="UPA00038">
    <property type="reaction ID" value="UER00491"/>
</dbReference>
<dbReference type="SMART" id="SM00984">
    <property type="entry name" value="UDPG_MGDP_dh_C"/>
    <property type="match status" value="1"/>
</dbReference>
<name>A0A841ZNJ7_9LIST</name>
<dbReference type="Gene3D" id="1.20.5.100">
    <property type="entry name" value="Cytochrome c1, transmembrane anchor, C-terminal"/>
    <property type="match status" value="1"/>
</dbReference>
<evidence type="ECO:0000259" key="11">
    <source>
        <dbReference type="SMART" id="SM00984"/>
    </source>
</evidence>
<comment type="pathway">
    <text evidence="1">Nucleotide-sugar biosynthesis; UDP-alpha-D-glucuronate biosynthesis; UDP-alpha-D-glucuronate from UDP-alpha-D-glucose: step 1/1.</text>
</comment>
<dbReference type="Gene3D" id="3.40.50.720">
    <property type="entry name" value="NAD(P)-binding Rossmann-like Domain"/>
    <property type="match status" value="2"/>
</dbReference>
<feature type="binding site" evidence="10">
    <location>
        <position position="86"/>
    </location>
    <ligand>
        <name>NAD(+)</name>
        <dbReference type="ChEBI" id="CHEBI:57540"/>
    </ligand>
</feature>
<dbReference type="PANTHER" id="PTHR43750:SF4">
    <property type="entry name" value="UDP-GLUCOSE 6-DEHYDROGENASE YWQF"/>
    <property type="match status" value="1"/>
</dbReference>
<feature type="binding site" evidence="9">
    <location>
        <position position="318"/>
    </location>
    <ligand>
        <name>substrate</name>
    </ligand>
</feature>
<dbReference type="SUPFAM" id="SSF52413">
    <property type="entry name" value="UDP-glucose/GDP-mannose dehydrogenase C-terminal domain"/>
    <property type="match status" value="1"/>
</dbReference>
<dbReference type="InterPro" id="IPR036220">
    <property type="entry name" value="UDP-Glc/GDP-Man_DH_C_sf"/>
</dbReference>
<dbReference type="GO" id="GO:0003979">
    <property type="term" value="F:UDP-glucose 6-dehydrogenase activity"/>
    <property type="evidence" value="ECO:0007669"/>
    <property type="project" value="UniProtKB-EC"/>
</dbReference>
<evidence type="ECO:0000256" key="5">
    <source>
        <dbReference type="ARBA" id="ARBA00023027"/>
    </source>
</evidence>
<feature type="binding site" evidence="10">
    <location>
        <position position="261"/>
    </location>
    <ligand>
        <name>NAD(+)</name>
        <dbReference type="ChEBI" id="CHEBI:57540"/>
    </ligand>
</feature>
<evidence type="ECO:0000256" key="3">
    <source>
        <dbReference type="ARBA" id="ARBA00012954"/>
    </source>
</evidence>
<dbReference type="InterPro" id="IPR008927">
    <property type="entry name" value="6-PGluconate_DH-like_C_sf"/>
</dbReference>
<sequence length="437" mass="47671">MKIAVIGVGYVGLVTGVGLATIGHQVTCVDVDENKVAQLNEGISPIYEPGIEKLMIENINENKLSFTTSYEKAIAGVDVVYLAVGTPEGDQGQAELKYLKLAAKQVAECVTNPITLVVKSTVPVGTNREVQNEIQSLTSHSISIVSNPEFLREGTAVYDIFHGDRIVLGSEDKEALKKLTEINEGFGIPILITGLESAEMIKYASNAFLATKISFINELANICEATGGDIREVSRGMGMDRRIGAAFLQAGIGYGGSCFPKDTAALLQISKKVDIPFEMLQEVIHINQRQRDRFLDKLRSELKILTGKKIAVLGLAFKPDTDDIREAPAIYIIQELLKEGAVVTAFDPIANNNGIKQFGQMVTFTDSPEEAFLEADAALIVTEWDEIVQTAPNQFKKLMKQPVVIDGRNSFDEKAMERAGVNYMNVGIGEIKELVLE</sequence>
<dbReference type="EC" id="1.1.1.22" evidence="3 7"/>
<gene>
    <name evidence="12" type="ORF">HB912_01305</name>
</gene>
<comment type="similarity">
    <text evidence="2 7">Belongs to the UDP-glucose/GDP-mannose dehydrogenase family.</text>
</comment>
<comment type="catalytic activity">
    <reaction evidence="6 7">
        <text>UDP-alpha-D-glucose + 2 NAD(+) + H2O = UDP-alpha-D-glucuronate + 2 NADH + 3 H(+)</text>
        <dbReference type="Rhea" id="RHEA:23596"/>
        <dbReference type="ChEBI" id="CHEBI:15377"/>
        <dbReference type="ChEBI" id="CHEBI:15378"/>
        <dbReference type="ChEBI" id="CHEBI:57540"/>
        <dbReference type="ChEBI" id="CHEBI:57945"/>
        <dbReference type="ChEBI" id="CHEBI:58052"/>
        <dbReference type="ChEBI" id="CHEBI:58885"/>
        <dbReference type="EC" id="1.1.1.22"/>
    </reaction>
</comment>
<evidence type="ECO:0000256" key="1">
    <source>
        <dbReference type="ARBA" id="ARBA00004701"/>
    </source>
</evidence>
<dbReference type="SUPFAM" id="SSF48179">
    <property type="entry name" value="6-phosphogluconate dehydrogenase C-terminal domain-like"/>
    <property type="match status" value="1"/>
</dbReference>
<feature type="binding site" evidence="9">
    <location>
        <begin position="150"/>
        <end position="153"/>
    </location>
    <ligand>
        <name>substrate</name>
    </ligand>
</feature>
<evidence type="ECO:0000256" key="9">
    <source>
        <dbReference type="PIRSR" id="PIRSR500134-2"/>
    </source>
</evidence>
<evidence type="ECO:0000256" key="4">
    <source>
        <dbReference type="ARBA" id="ARBA00023002"/>
    </source>
</evidence>